<accession>A0A8T2TIQ3</accession>
<name>A0A8T2TIQ3_CERRI</name>
<evidence type="ECO:0008006" key="6">
    <source>
        <dbReference type="Google" id="ProtNLM"/>
    </source>
</evidence>
<organism evidence="4 5">
    <name type="scientific">Ceratopteris richardii</name>
    <name type="common">Triangle waterfern</name>
    <dbReference type="NCBI Taxonomy" id="49495"/>
    <lineage>
        <taxon>Eukaryota</taxon>
        <taxon>Viridiplantae</taxon>
        <taxon>Streptophyta</taxon>
        <taxon>Embryophyta</taxon>
        <taxon>Tracheophyta</taxon>
        <taxon>Polypodiopsida</taxon>
        <taxon>Polypodiidae</taxon>
        <taxon>Polypodiales</taxon>
        <taxon>Pteridineae</taxon>
        <taxon>Pteridaceae</taxon>
        <taxon>Parkerioideae</taxon>
        <taxon>Ceratopteris</taxon>
    </lineage>
</organism>
<dbReference type="Gene3D" id="3.40.50.2000">
    <property type="entry name" value="Glycogen Phosphorylase B"/>
    <property type="match status" value="2"/>
</dbReference>
<keyword evidence="5" id="KW-1185">Reference proteome</keyword>
<dbReference type="PANTHER" id="PTHR48045:SF31">
    <property type="entry name" value="UDP-GLYCOSYLTRANSFERASE 76B1-LIKE"/>
    <property type="match status" value="1"/>
</dbReference>
<dbReference type="InterPro" id="IPR035595">
    <property type="entry name" value="UDP_glycos_trans_CS"/>
</dbReference>
<evidence type="ECO:0000256" key="2">
    <source>
        <dbReference type="ARBA" id="ARBA00022679"/>
    </source>
</evidence>
<protein>
    <recommendedName>
        <fullName evidence="6">UDP-glycosyltransferases domain-containing protein</fullName>
    </recommendedName>
</protein>
<dbReference type="PROSITE" id="PS00375">
    <property type="entry name" value="UDPGT"/>
    <property type="match status" value="1"/>
</dbReference>
<dbReference type="OrthoDB" id="5835829at2759"/>
<dbReference type="CDD" id="cd03784">
    <property type="entry name" value="GT1_Gtf-like"/>
    <property type="match status" value="1"/>
</dbReference>
<dbReference type="Pfam" id="PF00201">
    <property type="entry name" value="UDPGT"/>
    <property type="match status" value="1"/>
</dbReference>
<evidence type="ECO:0000256" key="1">
    <source>
        <dbReference type="ARBA" id="ARBA00009995"/>
    </source>
</evidence>
<dbReference type="GO" id="GO:0008194">
    <property type="term" value="F:UDP-glycosyltransferase activity"/>
    <property type="evidence" value="ECO:0007669"/>
    <property type="project" value="InterPro"/>
</dbReference>
<dbReference type="OMA" id="LIIQWAP"/>
<evidence type="ECO:0000313" key="5">
    <source>
        <dbReference type="Proteomes" id="UP000825935"/>
    </source>
</evidence>
<gene>
    <name evidence="4" type="ORF">KP509_12G045200</name>
</gene>
<evidence type="ECO:0000256" key="3">
    <source>
        <dbReference type="RuleBase" id="RU003718"/>
    </source>
</evidence>
<dbReference type="AlphaFoldDB" id="A0A8T2TIQ3"/>
<reference evidence="4" key="1">
    <citation type="submission" date="2021-08" db="EMBL/GenBank/DDBJ databases">
        <title>WGS assembly of Ceratopteris richardii.</title>
        <authorList>
            <person name="Marchant D.B."/>
            <person name="Chen G."/>
            <person name="Jenkins J."/>
            <person name="Shu S."/>
            <person name="Leebens-Mack J."/>
            <person name="Grimwood J."/>
            <person name="Schmutz J."/>
            <person name="Soltis P."/>
            <person name="Soltis D."/>
            <person name="Chen Z.-H."/>
        </authorList>
    </citation>
    <scope>NUCLEOTIDE SEQUENCE</scope>
    <source>
        <strain evidence="4">Whitten #5841</strain>
        <tissue evidence="4">Leaf</tissue>
    </source>
</reference>
<keyword evidence="2 3" id="KW-0808">Transferase</keyword>
<dbReference type="PANTHER" id="PTHR48045">
    <property type="entry name" value="UDP-GLYCOSYLTRANSFERASE 72B1"/>
    <property type="match status" value="1"/>
</dbReference>
<proteinExistence type="inferred from homology"/>
<dbReference type="SUPFAM" id="SSF53756">
    <property type="entry name" value="UDP-Glycosyltransferase/glycogen phosphorylase"/>
    <property type="match status" value="1"/>
</dbReference>
<dbReference type="InterPro" id="IPR002213">
    <property type="entry name" value="UDP_glucos_trans"/>
</dbReference>
<dbReference type="Proteomes" id="UP000825935">
    <property type="component" value="Chromosome 12"/>
</dbReference>
<evidence type="ECO:0000313" key="4">
    <source>
        <dbReference type="EMBL" id="KAH7423227.1"/>
    </source>
</evidence>
<keyword evidence="3" id="KW-0328">Glycosyltransferase</keyword>
<comment type="caution">
    <text evidence="4">The sequence shown here is derived from an EMBL/GenBank/DDBJ whole genome shotgun (WGS) entry which is preliminary data.</text>
</comment>
<comment type="similarity">
    <text evidence="1 3">Belongs to the UDP-glycosyltransferase family.</text>
</comment>
<sequence length="296" mass="32657">MDDPLLTLITDQLQIFRNCHGLLINTFEELEHDAYSALQEEVPCPVSLVGPLLPSDSLEEGSVNVVSVRSSLFSENTECLEWLNKQKKHSVLYLSFGSMCTPPVEDLQSIANGVKDSGKPFLWVLRPISSTRTLADMLPEGFIKNTKDRGLIIPWAPQLQVLAHPAVGGFLTHCGWNSTLEAVSMGVPLVPFPIVSDQTTNCTFLCDVWKTGVPLRRNVQQKVDSSDVDRAVTAVLGEEGELLRKRAMDLRKSSRLAVRPNGSSSKHIEDFMSNLMKNKDGLNQLSSSVDNAQTPK</sequence>
<dbReference type="FunFam" id="3.40.50.2000:FF:000060">
    <property type="entry name" value="Glycosyltransferase"/>
    <property type="match status" value="1"/>
</dbReference>
<dbReference type="EMBL" id="CM035417">
    <property type="protein sequence ID" value="KAH7423227.1"/>
    <property type="molecule type" value="Genomic_DNA"/>
</dbReference>